<feature type="chain" id="PRO_5043394389" description="Protein kinase domain-containing protein" evidence="15">
    <location>
        <begin position="20"/>
        <end position="732"/>
    </location>
</feature>
<evidence type="ECO:0000313" key="17">
    <source>
        <dbReference type="EMBL" id="GJN15816.1"/>
    </source>
</evidence>
<keyword evidence="7" id="KW-0418">Kinase</keyword>
<reference evidence="17" key="2">
    <citation type="submission" date="2021-12" db="EMBL/GenBank/DDBJ databases">
        <title>Resequencing data analysis of finger millet.</title>
        <authorList>
            <person name="Hatakeyama M."/>
            <person name="Aluri S."/>
            <person name="Balachadran M.T."/>
            <person name="Sivarajan S.R."/>
            <person name="Poveda L."/>
            <person name="Shimizu-Inatsugi R."/>
            <person name="Schlapbach R."/>
            <person name="Sreeman S.M."/>
            <person name="Shimizu K.K."/>
        </authorList>
    </citation>
    <scope>NUCLEOTIDE SEQUENCE</scope>
</reference>
<dbReference type="Pfam" id="PF13947">
    <property type="entry name" value="GUB_WAK_bind"/>
    <property type="match status" value="1"/>
</dbReference>
<dbReference type="InterPro" id="IPR001245">
    <property type="entry name" value="Ser-Thr/Tyr_kinase_cat_dom"/>
</dbReference>
<evidence type="ECO:0000256" key="1">
    <source>
        <dbReference type="ARBA" id="ARBA00004479"/>
    </source>
</evidence>
<accession>A0AAV5E015</accession>
<dbReference type="GO" id="GO:0005524">
    <property type="term" value="F:ATP binding"/>
    <property type="evidence" value="ECO:0007669"/>
    <property type="project" value="UniProtKB-UniRule"/>
</dbReference>
<comment type="caution">
    <text evidence="17">The sequence shown here is derived from an EMBL/GenBank/DDBJ whole genome shotgun (WGS) entry which is preliminary data.</text>
</comment>
<proteinExistence type="predicted"/>
<sequence>MHFFLVVPMVLLMHLGAAATTFSSAAADDIALDGCESKCGDVDVPYPFGASNGCHRTGFKVTCHRAAAQQPKKPFLWPNGPEVLSVNIRNSTARVRGTVWSFAVGTSTTNGTEIHVLPVNLQSTFALSAARNSLVVVGCGFHVALARPAAREGDGDDVTFGTCAPLCPGAKQRKLRHGPCDGVGCCEVPVPAVGLASFRVRFAWVAENATARPGWVAPGASVFAVEREWWRDRENVVPIKLSLLSSSSSFAGNASGLAIPSVLDWTLSNSSCAAAKRSSDFGCGSRNSECVDSVSSAYGYVCRCSDGYDGNPYVPRGCRGPRMNIPAGVYFAMGVGIGMFLLLLVVAAIFGAKRLKVRKARKTREHFFKQNRGLLLQQLVDKDIAERMIFSLEELEKATNKFDPARILGGGGHGTVYKGILSNQRVVAIKKSTFVVQREIDGFVNEVAILSQINHRNVVKLYGCCLETEVPLLVYEFIPNGTLYEHLHVESTQSRPLLPWKDRLRIATEVASSLAYLHSAASTSVVHRDIKTANILLDDHLTAKVSDFGASRGISIDQSSVTTPSIQGTYGYLDPEYFYMRRLTDKSDVYSYGVMLVELLTRKKPTMLMSSEGVGLVAHFILSLNQGQLNEVLDELVIEEGEEEAEEVVAIAAMCLKLKGEDRPTMRNVEMRLHALRGTESNNISITEEELTGSNIPTFKEGNAGAGDKTDNYTSRHYSLEEEFLFSASFQR</sequence>
<dbReference type="InterPro" id="IPR025287">
    <property type="entry name" value="WAK_GUB"/>
</dbReference>
<dbReference type="PROSITE" id="PS50011">
    <property type="entry name" value="PROTEIN_KINASE_DOM"/>
    <property type="match status" value="1"/>
</dbReference>
<dbReference type="InterPro" id="IPR011009">
    <property type="entry name" value="Kinase-like_dom_sf"/>
</dbReference>
<keyword evidence="8 13" id="KW-0067">ATP-binding</keyword>
<dbReference type="Gene3D" id="3.30.200.20">
    <property type="entry name" value="Phosphorylase Kinase, domain 1"/>
    <property type="match status" value="1"/>
</dbReference>
<gene>
    <name evidence="17" type="primary">gb02759</name>
    <name evidence="17" type="ORF">PR202_gb02759</name>
</gene>
<evidence type="ECO:0000256" key="13">
    <source>
        <dbReference type="PROSITE-ProRule" id="PRU10141"/>
    </source>
</evidence>
<evidence type="ECO:0000256" key="8">
    <source>
        <dbReference type="ARBA" id="ARBA00022840"/>
    </source>
</evidence>
<keyword evidence="5 15" id="KW-0732">Signal</keyword>
<dbReference type="InterPro" id="IPR000719">
    <property type="entry name" value="Prot_kinase_dom"/>
</dbReference>
<feature type="domain" description="Protein kinase" evidence="16">
    <location>
        <begin position="402"/>
        <end position="677"/>
    </location>
</feature>
<evidence type="ECO:0000256" key="9">
    <source>
        <dbReference type="ARBA" id="ARBA00022989"/>
    </source>
</evidence>
<keyword evidence="18" id="KW-1185">Reference proteome</keyword>
<dbReference type="GO" id="GO:0030247">
    <property type="term" value="F:polysaccharide binding"/>
    <property type="evidence" value="ECO:0007669"/>
    <property type="project" value="InterPro"/>
</dbReference>
<keyword evidence="2" id="KW-0723">Serine/threonine-protein kinase</keyword>
<dbReference type="FunFam" id="1.10.510.10:FF:000084">
    <property type="entry name" value="Wall-associated receptor kinase 2"/>
    <property type="match status" value="1"/>
</dbReference>
<dbReference type="GO" id="GO:0007166">
    <property type="term" value="P:cell surface receptor signaling pathway"/>
    <property type="evidence" value="ECO:0007669"/>
    <property type="project" value="InterPro"/>
</dbReference>
<evidence type="ECO:0000256" key="15">
    <source>
        <dbReference type="SAM" id="SignalP"/>
    </source>
</evidence>
<protein>
    <recommendedName>
        <fullName evidence="16">Protein kinase domain-containing protein</fullName>
    </recommendedName>
</protein>
<keyword evidence="6 13" id="KW-0547">Nucleotide-binding</keyword>
<dbReference type="InterPro" id="IPR045274">
    <property type="entry name" value="WAK-like"/>
</dbReference>
<dbReference type="PANTHER" id="PTHR27005:SF214">
    <property type="entry name" value="OS08G0501600 PROTEIN"/>
    <property type="match status" value="1"/>
</dbReference>
<name>A0AAV5E015_ELECO</name>
<keyword evidence="9 14" id="KW-1133">Transmembrane helix</keyword>
<evidence type="ECO:0000256" key="7">
    <source>
        <dbReference type="ARBA" id="ARBA00022777"/>
    </source>
</evidence>
<evidence type="ECO:0000256" key="5">
    <source>
        <dbReference type="ARBA" id="ARBA00022729"/>
    </source>
</evidence>
<evidence type="ECO:0000256" key="6">
    <source>
        <dbReference type="ARBA" id="ARBA00022741"/>
    </source>
</evidence>
<evidence type="ECO:0000256" key="11">
    <source>
        <dbReference type="ARBA" id="ARBA00023157"/>
    </source>
</evidence>
<dbReference type="PANTHER" id="PTHR27005">
    <property type="entry name" value="WALL-ASSOCIATED RECEPTOR KINASE-LIKE 21"/>
    <property type="match status" value="1"/>
</dbReference>
<dbReference type="GO" id="GO:0004674">
    <property type="term" value="F:protein serine/threonine kinase activity"/>
    <property type="evidence" value="ECO:0007669"/>
    <property type="project" value="UniProtKB-KW"/>
</dbReference>
<dbReference type="Pfam" id="PF07714">
    <property type="entry name" value="PK_Tyr_Ser-Thr"/>
    <property type="match status" value="1"/>
</dbReference>
<evidence type="ECO:0000259" key="16">
    <source>
        <dbReference type="PROSITE" id="PS50011"/>
    </source>
</evidence>
<dbReference type="FunFam" id="3.30.200.20:FF:000043">
    <property type="entry name" value="Wall-associated receptor kinase 2"/>
    <property type="match status" value="1"/>
</dbReference>
<dbReference type="Gene3D" id="1.10.510.10">
    <property type="entry name" value="Transferase(Phosphotransferase) domain 1"/>
    <property type="match status" value="1"/>
</dbReference>
<dbReference type="PROSITE" id="PS00107">
    <property type="entry name" value="PROTEIN_KINASE_ATP"/>
    <property type="match status" value="1"/>
</dbReference>
<dbReference type="PROSITE" id="PS00108">
    <property type="entry name" value="PROTEIN_KINASE_ST"/>
    <property type="match status" value="1"/>
</dbReference>
<evidence type="ECO:0000256" key="4">
    <source>
        <dbReference type="ARBA" id="ARBA00022692"/>
    </source>
</evidence>
<evidence type="ECO:0000256" key="10">
    <source>
        <dbReference type="ARBA" id="ARBA00023136"/>
    </source>
</evidence>
<organism evidence="17 18">
    <name type="scientific">Eleusine coracana subsp. coracana</name>
    <dbReference type="NCBI Taxonomy" id="191504"/>
    <lineage>
        <taxon>Eukaryota</taxon>
        <taxon>Viridiplantae</taxon>
        <taxon>Streptophyta</taxon>
        <taxon>Embryophyta</taxon>
        <taxon>Tracheophyta</taxon>
        <taxon>Spermatophyta</taxon>
        <taxon>Magnoliopsida</taxon>
        <taxon>Liliopsida</taxon>
        <taxon>Poales</taxon>
        <taxon>Poaceae</taxon>
        <taxon>PACMAD clade</taxon>
        <taxon>Chloridoideae</taxon>
        <taxon>Cynodonteae</taxon>
        <taxon>Eleusininae</taxon>
        <taxon>Eleusine</taxon>
    </lineage>
</organism>
<evidence type="ECO:0000256" key="12">
    <source>
        <dbReference type="ARBA" id="ARBA00023180"/>
    </source>
</evidence>
<comment type="subcellular location">
    <subcellularLocation>
        <location evidence="1">Membrane</location>
        <topology evidence="1">Single-pass type I membrane protein</topology>
    </subcellularLocation>
</comment>
<keyword evidence="4 14" id="KW-0812">Transmembrane</keyword>
<keyword evidence="11" id="KW-1015">Disulfide bond</keyword>
<dbReference type="GO" id="GO:0005886">
    <property type="term" value="C:plasma membrane"/>
    <property type="evidence" value="ECO:0007669"/>
    <property type="project" value="TreeGrafter"/>
</dbReference>
<evidence type="ECO:0000256" key="2">
    <source>
        <dbReference type="ARBA" id="ARBA00022527"/>
    </source>
</evidence>
<evidence type="ECO:0000256" key="3">
    <source>
        <dbReference type="ARBA" id="ARBA00022679"/>
    </source>
</evidence>
<keyword evidence="10 14" id="KW-0472">Membrane</keyword>
<keyword evidence="12" id="KW-0325">Glycoprotein</keyword>
<dbReference type="AlphaFoldDB" id="A0AAV5E015"/>
<dbReference type="EMBL" id="BQKI01000072">
    <property type="protein sequence ID" value="GJN15816.1"/>
    <property type="molecule type" value="Genomic_DNA"/>
</dbReference>
<feature type="binding site" evidence="13">
    <location>
        <position position="431"/>
    </location>
    <ligand>
        <name>ATP</name>
        <dbReference type="ChEBI" id="CHEBI:30616"/>
    </ligand>
</feature>
<dbReference type="Proteomes" id="UP001054889">
    <property type="component" value="Unassembled WGS sequence"/>
</dbReference>
<feature type="transmembrane region" description="Helical" evidence="14">
    <location>
        <begin position="328"/>
        <end position="352"/>
    </location>
</feature>
<dbReference type="SMART" id="SM00220">
    <property type="entry name" value="S_TKc"/>
    <property type="match status" value="1"/>
</dbReference>
<evidence type="ECO:0000256" key="14">
    <source>
        <dbReference type="SAM" id="Phobius"/>
    </source>
</evidence>
<feature type="signal peptide" evidence="15">
    <location>
        <begin position="1"/>
        <end position="19"/>
    </location>
</feature>
<reference evidence="17" key="1">
    <citation type="journal article" date="2018" name="DNA Res.">
        <title>Multiple hybrid de novo genome assembly of finger millet, an orphan allotetraploid crop.</title>
        <authorList>
            <person name="Hatakeyama M."/>
            <person name="Aluri S."/>
            <person name="Balachadran M.T."/>
            <person name="Sivarajan S.R."/>
            <person name="Patrignani A."/>
            <person name="Gruter S."/>
            <person name="Poveda L."/>
            <person name="Shimizu-Inatsugi R."/>
            <person name="Baeten J."/>
            <person name="Francoijs K.J."/>
            <person name="Nataraja K.N."/>
            <person name="Reddy Y.A.N."/>
            <person name="Phadnis S."/>
            <person name="Ravikumar R.L."/>
            <person name="Schlapbach R."/>
            <person name="Sreeman S.M."/>
            <person name="Shimizu K.K."/>
        </authorList>
    </citation>
    <scope>NUCLEOTIDE SEQUENCE</scope>
</reference>
<dbReference type="InterPro" id="IPR008271">
    <property type="entry name" value="Ser/Thr_kinase_AS"/>
</dbReference>
<dbReference type="InterPro" id="IPR017441">
    <property type="entry name" value="Protein_kinase_ATP_BS"/>
</dbReference>
<dbReference type="SUPFAM" id="SSF56112">
    <property type="entry name" value="Protein kinase-like (PK-like)"/>
    <property type="match status" value="1"/>
</dbReference>
<keyword evidence="3" id="KW-0808">Transferase</keyword>
<evidence type="ECO:0000313" key="18">
    <source>
        <dbReference type="Proteomes" id="UP001054889"/>
    </source>
</evidence>